<reference evidence="5" key="1">
    <citation type="submission" date="2017-02" db="UniProtKB">
        <authorList>
            <consortium name="WormBaseParasite"/>
        </authorList>
    </citation>
    <scope>IDENTIFICATION</scope>
</reference>
<evidence type="ECO:0000313" key="5">
    <source>
        <dbReference type="WBParaSite" id="PTRK_0001024800.1"/>
    </source>
</evidence>
<dbReference type="Proteomes" id="UP000038045">
    <property type="component" value="Unplaced"/>
</dbReference>
<feature type="compositionally biased region" description="Low complexity" evidence="2">
    <location>
        <begin position="893"/>
        <end position="904"/>
    </location>
</feature>
<dbReference type="GO" id="GO:0010494">
    <property type="term" value="C:cytoplasmic stress granule"/>
    <property type="evidence" value="ECO:0007669"/>
    <property type="project" value="TreeGrafter"/>
</dbReference>
<dbReference type="STRING" id="131310.A0A0N4ZNY5"/>
<feature type="compositionally biased region" description="Basic and acidic residues" evidence="2">
    <location>
        <begin position="501"/>
        <end position="535"/>
    </location>
</feature>
<dbReference type="PANTHER" id="PTHR12854">
    <property type="entry name" value="ATAXIN 2-RELATED"/>
    <property type="match status" value="1"/>
</dbReference>
<feature type="compositionally biased region" description="Low complexity" evidence="2">
    <location>
        <begin position="995"/>
        <end position="1007"/>
    </location>
</feature>
<dbReference type="Pfam" id="PF14438">
    <property type="entry name" value="SM-ATX"/>
    <property type="match status" value="1"/>
</dbReference>
<feature type="compositionally biased region" description="Low complexity" evidence="2">
    <location>
        <begin position="1014"/>
        <end position="1031"/>
    </location>
</feature>
<dbReference type="InterPro" id="IPR045117">
    <property type="entry name" value="ATXN2-like"/>
</dbReference>
<organism evidence="4 5">
    <name type="scientific">Parastrongyloides trichosuri</name>
    <name type="common">Possum-specific nematode worm</name>
    <dbReference type="NCBI Taxonomy" id="131310"/>
    <lineage>
        <taxon>Eukaryota</taxon>
        <taxon>Metazoa</taxon>
        <taxon>Ecdysozoa</taxon>
        <taxon>Nematoda</taxon>
        <taxon>Chromadorea</taxon>
        <taxon>Rhabditida</taxon>
        <taxon>Tylenchina</taxon>
        <taxon>Panagrolaimomorpha</taxon>
        <taxon>Strongyloidoidea</taxon>
        <taxon>Strongyloididae</taxon>
        <taxon>Parastrongyloides</taxon>
    </lineage>
</organism>
<feature type="domain" description="LsmAD" evidence="3">
    <location>
        <begin position="188"/>
        <end position="248"/>
    </location>
</feature>
<dbReference type="WBParaSite" id="PTRK_0001024800.1">
    <property type="protein sequence ID" value="PTRK_0001024800.1"/>
    <property type="gene ID" value="PTRK_0001024800"/>
</dbReference>
<feature type="compositionally biased region" description="Basic and acidic residues" evidence="2">
    <location>
        <begin position="478"/>
        <end position="493"/>
    </location>
</feature>
<feature type="compositionally biased region" description="Low complexity" evidence="2">
    <location>
        <begin position="838"/>
        <end position="855"/>
    </location>
</feature>
<evidence type="ECO:0000256" key="1">
    <source>
        <dbReference type="ARBA" id="ARBA00007503"/>
    </source>
</evidence>
<feature type="compositionally biased region" description="Low complexity" evidence="2">
    <location>
        <begin position="310"/>
        <end position="340"/>
    </location>
</feature>
<name>A0A0N4ZNY5_PARTI</name>
<accession>A0A0N4ZNY5</accession>
<proteinExistence type="inferred from homology"/>
<dbReference type="PANTHER" id="PTHR12854:SF7">
    <property type="entry name" value="ATAXIN-2 HOMOLOG"/>
    <property type="match status" value="1"/>
</dbReference>
<dbReference type="GO" id="GO:0034063">
    <property type="term" value="P:stress granule assembly"/>
    <property type="evidence" value="ECO:0007669"/>
    <property type="project" value="TreeGrafter"/>
</dbReference>
<feature type="compositionally biased region" description="Low complexity" evidence="2">
    <location>
        <begin position="561"/>
        <end position="576"/>
    </location>
</feature>
<feature type="compositionally biased region" description="Polar residues" evidence="2">
    <location>
        <begin position="795"/>
        <end position="811"/>
    </location>
</feature>
<feature type="compositionally biased region" description="Polar residues" evidence="2">
    <location>
        <begin position="348"/>
        <end position="367"/>
    </location>
</feature>
<dbReference type="AlphaFoldDB" id="A0A0N4ZNY5"/>
<feature type="compositionally biased region" description="Polar residues" evidence="2">
    <location>
        <begin position="856"/>
        <end position="885"/>
    </location>
</feature>
<evidence type="ECO:0000256" key="2">
    <source>
        <dbReference type="SAM" id="MobiDB-lite"/>
    </source>
</evidence>
<feature type="compositionally biased region" description="Polar residues" evidence="2">
    <location>
        <begin position="409"/>
        <end position="423"/>
    </location>
</feature>
<feature type="compositionally biased region" description="Basic and acidic residues" evidence="2">
    <location>
        <begin position="715"/>
        <end position="751"/>
    </location>
</feature>
<dbReference type="SMART" id="SM01272">
    <property type="entry name" value="LsmAD"/>
    <property type="match status" value="1"/>
</dbReference>
<feature type="region of interest" description="Disordered" evidence="2">
    <location>
        <begin position="967"/>
        <end position="1031"/>
    </location>
</feature>
<feature type="compositionally biased region" description="Basic and acidic residues" evidence="2">
    <location>
        <begin position="242"/>
        <end position="258"/>
    </location>
</feature>
<evidence type="ECO:0000313" key="4">
    <source>
        <dbReference type="Proteomes" id="UP000038045"/>
    </source>
</evidence>
<sequence length="1031" mass="115835">MPMRQSTDNNDSRNKSNNVNLGPVMVDGLYKNGDMVKMLTYIHGRETKVLTTDGETIEGVFSSASENCEIAVRLASEESKKGKGSLLTLERDITDKMKISKDSIVCMTFELKPIKDSHNFATDLDYSKKYNGRSNDFEDKEFVEWDDGDVEDGIVDDHMPPQDKNHYSGKNKEIGWSVDDMFKKNNDLGVKSTFEGSEALYTTVEVVGNSEDRQRAEELAREIESNVESKKAAELENDDEEKNIIERKPVIESNDVRNQKQQRSNGNQRGQRNGPMPNNRGSGLINKNIDNHQNSNVRSYGVNRDSGRYQPPQKQFNNPPPTITSTNQSQQQTFSQQGQTYGNKFDNNKSSNMSGNRSLPRNNSGTLNQNNSYNNRQSNNQESSKGIIQRSKELNNPQIKKDGDRKNNFDNNKTNSISSTANAWSRGPPTANKIINPPTDNSDNQGSQKTNKYDNNKFDNTKHEKKDYNNTNENTFTPKKDKEVVKGNKDVHEYIPPTNNDIKKHDNNKNEIKEVKEVKEQEVKKKEDEDKKSEITDEGSSINSNSSKGFKFNVDAPAFVPSTVNPPSSPSNMSSTQDSVATNPPQHIQQQFWYSQPHVFQGGQYVYAAPHGGIQGPFYPPYPPQHPTGMNPGNPQMATLVVNAGPIPMGQVNQGSGVVPIPVPTENTNQSQGNIPPAPISTVGNTQPTIIHPQPNVHYNQHNMHPPHIHHPNAHRYDNSDRRDKKPKGEYRNKDRDYRDHHVNKRDERYNPGEQPNIPQNVGYPNQMIQGYAPYPPYGAPHMIQIPCQYFPPNNSINQQSIPPVSTTSPMHYQMPQPGGIPQPAPQQQGPVNEVPSGVGYNNNQRQGNQNTGSNKNFTGDNISNDGNIQRHSHSPDSATQSSRPESPKIHRSSPTLSTTSQQSFQPQMIPYQQYVMPNVCPQGQPINVVPGQGGHFNMAYQHPQPMIPGNNMVYYQQMIPVPAHHYPIPRRNSIPPNSQQPPIYNNPHHPPPVIHHQPQHQPINTQQPPPPHNNNQQQQESTETQQPQSN</sequence>
<feature type="compositionally biased region" description="Polar residues" evidence="2">
    <location>
        <begin position="538"/>
        <end position="548"/>
    </location>
</feature>
<feature type="compositionally biased region" description="Low complexity" evidence="2">
    <location>
        <begin position="368"/>
        <end position="384"/>
    </location>
</feature>
<feature type="region of interest" description="Disordered" evidence="2">
    <location>
        <begin position="700"/>
        <end position="763"/>
    </location>
</feature>
<feature type="compositionally biased region" description="Low complexity" evidence="2">
    <location>
        <begin position="259"/>
        <end position="274"/>
    </location>
</feature>
<protein>
    <submittedName>
        <fullName evidence="5">LsmAD domain-containing protein</fullName>
    </submittedName>
</protein>
<feature type="compositionally biased region" description="Basic and acidic residues" evidence="2">
    <location>
        <begin position="451"/>
        <end position="468"/>
    </location>
</feature>
<feature type="compositionally biased region" description="Basic residues" evidence="2">
    <location>
        <begin position="705"/>
        <end position="714"/>
    </location>
</feature>
<feature type="compositionally biased region" description="Basic and acidic residues" evidence="2">
    <location>
        <begin position="222"/>
        <end position="234"/>
    </location>
</feature>
<feature type="region of interest" description="Disordered" evidence="2">
    <location>
        <begin position="222"/>
        <end position="549"/>
    </location>
</feature>
<dbReference type="InterPro" id="IPR025852">
    <property type="entry name" value="SM_dom_ATX"/>
</dbReference>
<dbReference type="InterPro" id="IPR009604">
    <property type="entry name" value="LsmAD_domain"/>
</dbReference>
<comment type="similarity">
    <text evidence="1">Belongs to the ataxin-2 family.</text>
</comment>
<feature type="region of interest" description="Disordered" evidence="2">
    <location>
        <begin position="1"/>
        <end position="20"/>
    </location>
</feature>
<feature type="region of interest" description="Disordered" evidence="2">
    <location>
        <begin position="795"/>
        <end position="904"/>
    </location>
</feature>
<feature type="region of interest" description="Disordered" evidence="2">
    <location>
        <begin position="561"/>
        <end position="583"/>
    </location>
</feature>
<feature type="compositionally biased region" description="Polar residues" evidence="2">
    <location>
        <begin position="438"/>
        <end position="450"/>
    </location>
</feature>
<feature type="compositionally biased region" description="Basic and acidic residues" evidence="2">
    <location>
        <begin position="399"/>
        <end position="408"/>
    </location>
</feature>
<evidence type="ECO:0000259" key="3">
    <source>
        <dbReference type="SMART" id="SM01272"/>
    </source>
</evidence>
<keyword evidence="4" id="KW-1185">Reference proteome</keyword>
<dbReference type="GO" id="GO:0003729">
    <property type="term" value="F:mRNA binding"/>
    <property type="evidence" value="ECO:0007669"/>
    <property type="project" value="TreeGrafter"/>
</dbReference>